<keyword evidence="3" id="KW-1185">Reference proteome</keyword>
<name>A0ABD5P772_9EURY</name>
<protein>
    <submittedName>
        <fullName evidence="2">Uncharacterized protein</fullName>
    </submittedName>
</protein>
<keyword evidence="1" id="KW-0812">Transmembrane</keyword>
<dbReference type="AlphaFoldDB" id="A0ABD5P772"/>
<evidence type="ECO:0000313" key="3">
    <source>
        <dbReference type="Proteomes" id="UP001595921"/>
    </source>
</evidence>
<accession>A0ABD5P772</accession>
<gene>
    <name evidence="2" type="ORF">ACFO0N_02125</name>
</gene>
<keyword evidence="1" id="KW-1133">Transmembrane helix</keyword>
<feature type="transmembrane region" description="Helical" evidence="1">
    <location>
        <begin position="73"/>
        <end position="93"/>
    </location>
</feature>
<feature type="transmembrane region" description="Helical" evidence="1">
    <location>
        <begin position="39"/>
        <end position="61"/>
    </location>
</feature>
<dbReference type="RefSeq" id="WP_267625177.1">
    <property type="nucleotide sequence ID" value="NZ_JAODIW010000010.1"/>
</dbReference>
<organism evidence="2 3">
    <name type="scientific">Halobium salinum</name>
    <dbReference type="NCBI Taxonomy" id="1364940"/>
    <lineage>
        <taxon>Archaea</taxon>
        <taxon>Methanobacteriati</taxon>
        <taxon>Methanobacteriota</taxon>
        <taxon>Stenosarchaea group</taxon>
        <taxon>Halobacteria</taxon>
        <taxon>Halobacteriales</taxon>
        <taxon>Haloferacaceae</taxon>
        <taxon>Halobium</taxon>
    </lineage>
</organism>
<dbReference type="InterPro" id="IPR055970">
    <property type="entry name" value="DUF7548"/>
</dbReference>
<proteinExistence type="predicted"/>
<reference evidence="2 3" key="1">
    <citation type="journal article" date="2019" name="Int. J. Syst. Evol. Microbiol.">
        <title>The Global Catalogue of Microorganisms (GCM) 10K type strain sequencing project: providing services to taxonomists for standard genome sequencing and annotation.</title>
        <authorList>
            <consortium name="The Broad Institute Genomics Platform"/>
            <consortium name="The Broad Institute Genome Sequencing Center for Infectious Disease"/>
            <person name="Wu L."/>
            <person name="Ma J."/>
        </authorList>
    </citation>
    <scope>NUCLEOTIDE SEQUENCE [LARGE SCALE GENOMIC DNA]</scope>
    <source>
        <strain evidence="2 3">CGMCC 1.12553</strain>
    </source>
</reference>
<evidence type="ECO:0000313" key="2">
    <source>
        <dbReference type="EMBL" id="MFC4356741.1"/>
    </source>
</evidence>
<dbReference type="EMBL" id="JBHSDS010000002">
    <property type="protein sequence ID" value="MFC4356741.1"/>
    <property type="molecule type" value="Genomic_DNA"/>
</dbReference>
<sequence>MNAEDVAPYAGVGACLALLAAFAAPYLLVTSPEAPLTAYYGAGPIGANAVAFFSLVAVVVFLAGRRGRTEPDLAAGIALVLGVATLLVALVWALSVDETVLFSFPASASWIEFHPWVVVGVSALVPAAAGVYARAVLN</sequence>
<feature type="transmembrane region" description="Helical" evidence="1">
    <location>
        <begin position="113"/>
        <end position="133"/>
    </location>
</feature>
<feature type="transmembrane region" description="Helical" evidence="1">
    <location>
        <begin position="7"/>
        <end position="27"/>
    </location>
</feature>
<dbReference type="Proteomes" id="UP001595921">
    <property type="component" value="Unassembled WGS sequence"/>
</dbReference>
<keyword evidence="1" id="KW-0472">Membrane</keyword>
<comment type="caution">
    <text evidence="2">The sequence shown here is derived from an EMBL/GenBank/DDBJ whole genome shotgun (WGS) entry which is preliminary data.</text>
</comment>
<dbReference type="Pfam" id="PF24416">
    <property type="entry name" value="DUF7548"/>
    <property type="match status" value="1"/>
</dbReference>
<evidence type="ECO:0000256" key="1">
    <source>
        <dbReference type="SAM" id="Phobius"/>
    </source>
</evidence>